<evidence type="ECO:0000313" key="2">
    <source>
        <dbReference type="EMBL" id="ETW12799.1"/>
    </source>
</evidence>
<dbReference type="Proteomes" id="UP000019063">
    <property type="component" value="Unassembled WGS sequence"/>
</dbReference>
<sequence>MIRRGLLAAAPVFLFSGGAALPDTVPCETPGLSVEGATPELSDRICRAADAAAIQLADCALPLSGTVTISTAAALENACYGLYHVDGRCIEVLDPDSMAAHQATSPLFAPVSAEAFFDSIILHELVHAAFADRPCPMESCVVTAEYLAFGLQIMFLPEGERARLDTSALPARKIGFDEINAPYLFMAPHRFALKAWRHLTQHDDVCAFVDLVARGNVVFDRPHP</sequence>
<reference evidence="2 3" key="1">
    <citation type="journal article" date="2014" name="Antonie Van Leeuwenhoek">
        <title>Roseivivax atlanticus sp. nov., isolated from surface seawater of the Atlantic Ocean.</title>
        <authorList>
            <person name="Li G."/>
            <person name="Lai Q."/>
            <person name="Liu X."/>
            <person name="Sun F."/>
            <person name="Shao Z."/>
        </authorList>
    </citation>
    <scope>NUCLEOTIDE SEQUENCE [LARGE SCALE GENOMIC DNA]</scope>
    <source>
        <strain evidence="2 3">22II-s10s</strain>
    </source>
</reference>
<keyword evidence="3" id="KW-1185">Reference proteome</keyword>
<dbReference type="AlphaFoldDB" id="W4HJB0"/>
<dbReference type="EMBL" id="AQQW01000005">
    <property type="protein sequence ID" value="ETW12799.1"/>
    <property type="molecule type" value="Genomic_DNA"/>
</dbReference>
<dbReference type="Pfam" id="PF20344">
    <property type="entry name" value="DUF6639"/>
    <property type="match status" value="1"/>
</dbReference>
<gene>
    <name evidence="2" type="ORF">ATO8_09658</name>
</gene>
<organism evidence="2 3">
    <name type="scientific">Roseivivax marinus</name>
    <dbReference type="NCBI Taxonomy" id="1379903"/>
    <lineage>
        <taxon>Bacteria</taxon>
        <taxon>Pseudomonadati</taxon>
        <taxon>Pseudomonadota</taxon>
        <taxon>Alphaproteobacteria</taxon>
        <taxon>Rhodobacterales</taxon>
        <taxon>Roseobacteraceae</taxon>
        <taxon>Roseivivax</taxon>
    </lineage>
</organism>
<evidence type="ECO:0000313" key="3">
    <source>
        <dbReference type="Proteomes" id="UP000019063"/>
    </source>
</evidence>
<feature type="signal peptide" evidence="1">
    <location>
        <begin position="1"/>
        <end position="21"/>
    </location>
</feature>
<dbReference type="STRING" id="1379903.ATO8_09658"/>
<name>W4HJB0_9RHOB</name>
<protein>
    <submittedName>
        <fullName evidence="2">Uncharacterized protein</fullName>
    </submittedName>
</protein>
<evidence type="ECO:0000256" key="1">
    <source>
        <dbReference type="SAM" id="SignalP"/>
    </source>
</evidence>
<dbReference type="InterPro" id="IPR046579">
    <property type="entry name" value="DUF6639"/>
</dbReference>
<dbReference type="RefSeq" id="WP_051487669.1">
    <property type="nucleotide sequence ID" value="NZ_AQQW01000005.1"/>
</dbReference>
<feature type="chain" id="PRO_5004842070" evidence="1">
    <location>
        <begin position="22"/>
        <end position="224"/>
    </location>
</feature>
<proteinExistence type="predicted"/>
<accession>W4HJB0</accession>
<comment type="caution">
    <text evidence="2">The sequence shown here is derived from an EMBL/GenBank/DDBJ whole genome shotgun (WGS) entry which is preliminary data.</text>
</comment>
<dbReference type="eggNOG" id="ENOG5032SG9">
    <property type="taxonomic scope" value="Bacteria"/>
</dbReference>
<keyword evidence="1" id="KW-0732">Signal</keyword>